<dbReference type="InterPro" id="IPR020846">
    <property type="entry name" value="MFS_dom"/>
</dbReference>
<dbReference type="FunFam" id="1.20.1250.20:FF:000064">
    <property type="entry name" value="MFS allantoate transporter"/>
    <property type="match status" value="1"/>
</dbReference>
<dbReference type="EMBL" id="QUQM01000006">
    <property type="protein sequence ID" value="KAA8644102.1"/>
    <property type="molecule type" value="Genomic_DNA"/>
</dbReference>
<dbReference type="AlphaFoldDB" id="A0A5M9MAM4"/>
<feature type="transmembrane region" description="Helical" evidence="7">
    <location>
        <begin position="46"/>
        <end position="64"/>
    </location>
</feature>
<dbReference type="Gene3D" id="1.20.1250.20">
    <property type="entry name" value="MFS general substrate transporter like domains"/>
    <property type="match status" value="2"/>
</dbReference>
<proteinExistence type="inferred from homology"/>
<feature type="transmembrane region" description="Helical" evidence="7">
    <location>
        <begin position="21"/>
        <end position="40"/>
    </location>
</feature>
<feature type="transmembrane region" description="Helical" evidence="7">
    <location>
        <begin position="172"/>
        <end position="192"/>
    </location>
</feature>
<dbReference type="PANTHER" id="PTHR43791:SF10">
    <property type="entry name" value="MAJOR FACILITATOR SUPERFAMILY (MFS) PROFILE DOMAIN-CONTAINING PROTEIN"/>
    <property type="match status" value="1"/>
</dbReference>
<dbReference type="GeneID" id="54331002"/>
<comment type="caution">
    <text evidence="9">The sequence shown here is derived from an EMBL/GenBank/DDBJ whole genome shotgun (WGS) entry which is preliminary data.</text>
</comment>
<feature type="transmembrane region" description="Helical" evidence="7">
    <location>
        <begin position="305"/>
        <end position="324"/>
    </location>
</feature>
<name>A0A5M9MAM4_9EURO</name>
<sequence length="478" mass="53283">MSENPIREVDRRLIPILFGTYMLNFMDKSILSSASVFGLIDDTHLVGQQYSWVSSIFYFGYFAWEMPTNLLIPRVPVAKYLTINTIFWGIVVTLTAVCVDVHGLLTLRFLLGVAEATITPAFMFITTTWYTREEIPIRTAIWFSGNSIGGLLGSLLAYALGHITSPLHPWQWMYLILGIATTLWALVIFVFLPDCISSARFLTPSQRSLMTQRVLVAGTGRTEETHWSWSQTTECLRDPKTPILLALSLLTQIPNGGVQNFSNLVLTSFGFSPLQTALLNIPTSLISTAAITLSGWIAGRVRHTLCLLIGIVAMVSVTGSALVYSRENLAPGVQLLGYFLLATGPATLPLTMTLVQANYRGVTKKMTMTGLMFVVYCVGNIAGPHLFRAREAPVYQTSFRAILVCYLLVVALAALLRVYLTLVNRTRDRVEGIGGAVEDAQDANNKTQSVNQVMEIQLREQDYEDRTDWEIVRFRYRL</sequence>
<organism evidence="9 10">
    <name type="scientific">Aspergillus tanneri</name>
    <dbReference type="NCBI Taxonomy" id="1220188"/>
    <lineage>
        <taxon>Eukaryota</taxon>
        <taxon>Fungi</taxon>
        <taxon>Dikarya</taxon>
        <taxon>Ascomycota</taxon>
        <taxon>Pezizomycotina</taxon>
        <taxon>Eurotiomycetes</taxon>
        <taxon>Eurotiomycetidae</taxon>
        <taxon>Eurotiales</taxon>
        <taxon>Aspergillaceae</taxon>
        <taxon>Aspergillus</taxon>
        <taxon>Aspergillus subgen. Circumdati</taxon>
    </lineage>
</organism>
<feature type="transmembrane region" description="Helical" evidence="7">
    <location>
        <begin position="141"/>
        <end position="160"/>
    </location>
</feature>
<dbReference type="InterPro" id="IPR011701">
    <property type="entry name" value="MFS"/>
</dbReference>
<feature type="transmembrane region" description="Helical" evidence="7">
    <location>
        <begin position="336"/>
        <end position="355"/>
    </location>
</feature>
<keyword evidence="2" id="KW-0813">Transport</keyword>
<protein>
    <recommendedName>
        <fullName evidence="8">Major facilitator superfamily (MFS) profile domain-containing protein</fullName>
    </recommendedName>
</protein>
<dbReference type="OrthoDB" id="6730379at2759"/>
<dbReference type="PANTHER" id="PTHR43791">
    <property type="entry name" value="PERMEASE-RELATED"/>
    <property type="match status" value="1"/>
</dbReference>
<keyword evidence="3 7" id="KW-0812">Transmembrane</keyword>
<evidence type="ECO:0000256" key="5">
    <source>
        <dbReference type="ARBA" id="ARBA00023136"/>
    </source>
</evidence>
<evidence type="ECO:0000259" key="8">
    <source>
        <dbReference type="PROSITE" id="PS50850"/>
    </source>
</evidence>
<keyword evidence="5 7" id="KW-0472">Membrane</keyword>
<feature type="transmembrane region" description="Helical" evidence="7">
    <location>
        <begin position="399"/>
        <end position="420"/>
    </location>
</feature>
<dbReference type="Proteomes" id="UP000324241">
    <property type="component" value="Unassembled WGS sequence"/>
</dbReference>
<dbReference type="PROSITE" id="PS50850">
    <property type="entry name" value="MFS"/>
    <property type="match status" value="1"/>
</dbReference>
<gene>
    <name evidence="9" type="ORF">ATNIH1004_008300</name>
</gene>
<feature type="domain" description="Major facilitator superfamily (MFS) profile" evidence="8">
    <location>
        <begin position="13"/>
        <end position="429"/>
    </location>
</feature>
<feature type="transmembrane region" description="Helical" evidence="7">
    <location>
        <begin position="109"/>
        <end position="129"/>
    </location>
</feature>
<evidence type="ECO:0000256" key="2">
    <source>
        <dbReference type="ARBA" id="ARBA00022448"/>
    </source>
</evidence>
<reference evidence="9 10" key="1">
    <citation type="submission" date="2019-08" db="EMBL/GenBank/DDBJ databases">
        <title>The genome sequence of a newly discovered highly antifungal drug resistant Aspergillus species, Aspergillus tanneri NIH 1004.</title>
        <authorList>
            <person name="Mounaud S."/>
            <person name="Singh I."/>
            <person name="Joardar V."/>
            <person name="Pakala S."/>
            <person name="Pakala S."/>
            <person name="Venepally P."/>
            <person name="Chung J.K."/>
            <person name="Losada L."/>
            <person name="Nierman W.C."/>
        </authorList>
    </citation>
    <scope>NUCLEOTIDE SEQUENCE [LARGE SCALE GENOMIC DNA]</scope>
    <source>
        <strain evidence="9 10">NIH1004</strain>
    </source>
</reference>
<keyword evidence="4 7" id="KW-1133">Transmembrane helix</keyword>
<feature type="transmembrane region" description="Helical" evidence="7">
    <location>
        <begin position="85"/>
        <end position="103"/>
    </location>
</feature>
<comment type="similarity">
    <text evidence="6">Belongs to the major facilitator superfamily. Allantoate permease family.</text>
</comment>
<accession>A0A5M9MAM4</accession>
<evidence type="ECO:0000256" key="6">
    <source>
        <dbReference type="ARBA" id="ARBA00037968"/>
    </source>
</evidence>
<dbReference type="Pfam" id="PF07690">
    <property type="entry name" value="MFS_1"/>
    <property type="match status" value="1"/>
</dbReference>
<dbReference type="SUPFAM" id="SSF103473">
    <property type="entry name" value="MFS general substrate transporter"/>
    <property type="match status" value="1"/>
</dbReference>
<evidence type="ECO:0000256" key="1">
    <source>
        <dbReference type="ARBA" id="ARBA00004141"/>
    </source>
</evidence>
<evidence type="ECO:0000256" key="7">
    <source>
        <dbReference type="SAM" id="Phobius"/>
    </source>
</evidence>
<dbReference type="RefSeq" id="XP_033423463.1">
    <property type="nucleotide sequence ID" value="XM_033572911.1"/>
</dbReference>
<evidence type="ECO:0000313" key="10">
    <source>
        <dbReference type="Proteomes" id="UP000324241"/>
    </source>
</evidence>
<comment type="subcellular location">
    <subcellularLocation>
        <location evidence="1">Membrane</location>
        <topology evidence="1">Multi-pass membrane protein</topology>
    </subcellularLocation>
</comment>
<evidence type="ECO:0000313" key="9">
    <source>
        <dbReference type="EMBL" id="KAA8644102.1"/>
    </source>
</evidence>
<evidence type="ECO:0000256" key="4">
    <source>
        <dbReference type="ARBA" id="ARBA00022989"/>
    </source>
</evidence>
<dbReference type="GO" id="GO:0022857">
    <property type="term" value="F:transmembrane transporter activity"/>
    <property type="evidence" value="ECO:0007669"/>
    <property type="project" value="InterPro"/>
</dbReference>
<dbReference type="InterPro" id="IPR036259">
    <property type="entry name" value="MFS_trans_sf"/>
</dbReference>
<feature type="transmembrane region" description="Helical" evidence="7">
    <location>
        <begin position="367"/>
        <end position="387"/>
    </location>
</feature>
<dbReference type="GO" id="GO:0016020">
    <property type="term" value="C:membrane"/>
    <property type="evidence" value="ECO:0007669"/>
    <property type="project" value="UniProtKB-SubCell"/>
</dbReference>
<evidence type="ECO:0000256" key="3">
    <source>
        <dbReference type="ARBA" id="ARBA00022692"/>
    </source>
</evidence>
<dbReference type="VEuPathDB" id="FungiDB:EYZ11_008435"/>